<evidence type="ECO:0000259" key="7">
    <source>
        <dbReference type="Pfam" id="PF00676"/>
    </source>
</evidence>
<evidence type="ECO:0000256" key="1">
    <source>
        <dbReference type="ARBA" id="ARBA00001964"/>
    </source>
</evidence>
<dbReference type="GO" id="GO:0006086">
    <property type="term" value="P:pyruvate decarboxylation to acetyl-CoA"/>
    <property type="evidence" value="ECO:0007669"/>
    <property type="project" value="InterPro"/>
</dbReference>
<dbReference type="InterPro" id="IPR050642">
    <property type="entry name" value="PDH_E1_Alpha_Subunit"/>
</dbReference>
<dbReference type="GO" id="GO:0004739">
    <property type="term" value="F:pyruvate dehydrogenase (acetyl-transferring) activity"/>
    <property type="evidence" value="ECO:0007669"/>
    <property type="project" value="UniProtKB-UniRule"/>
</dbReference>
<dbReference type="InterPro" id="IPR001017">
    <property type="entry name" value="DH_E1"/>
</dbReference>
<evidence type="ECO:0000313" key="9">
    <source>
        <dbReference type="Proteomes" id="UP000078512"/>
    </source>
</evidence>
<name>A0A197JPB5_9FUNG</name>
<dbReference type="InterPro" id="IPR029061">
    <property type="entry name" value="THDP-binding"/>
</dbReference>
<dbReference type="NCBIfam" id="TIGR03182">
    <property type="entry name" value="PDH_E1_alph_y"/>
    <property type="match status" value="1"/>
</dbReference>
<dbReference type="InterPro" id="IPR017597">
    <property type="entry name" value="Pyrv_DH_E1_asu_subgrp-y"/>
</dbReference>
<keyword evidence="9" id="KW-1185">Reference proteome</keyword>
<feature type="compositionally biased region" description="Basic and acidic residues" evidence="6">
    <location>
        <begin position="53"/>
        <end position="62"/>
    </location>
</feature>
<dbReference type="SUPFAM" id="SSF52518">
    <property type="entry name" value="Thiamin diphosphate-binding fold (THDP-binding)"/>
    <property type="match status" value="1"/>
</dbReference>
<evidence type="ECO:0000256" key="3">
    <source>
        <dbReference type="ARBA" id="ARBA00023052"/>
    </source>
</evidence>
<proteinExistence type="predicted"/>
<dbReference type="FunFam" id="3.40.50.970:FF:000013">
    <property type="entry name" value="Pyruvate dehydrogenase E1 component subunit alpha"/>
    <property type="match status" value="1"/>
</dbReference>
<dbReference type="OrthoDB" id="10256198at2759"/>
<feature type="compositionally biased region" description="Polar residues" evidence="6">
    <location>
        <begin position="18"/>
        <end position="34"/>
    </location>
</feature>
<dbReference type="EC" id="1.2.4.1" evidence="5"/>
<dbReference type="PANTHER" id="PTHR11516">
    <property type="entry name" value="PYRUVATE DEHYDROGENASE E1 COMPONENT, ALPHA SUBUNIT BACTERIAL AND ORGANELLAR"/>
    <property type="match status" value="1"/>
</dbReference>
<dbReference type="Proteomes" id="UP000078512">
    <property type="component" value="Unassembled WGS sequence"/>
</dbReference>
<dbReference type="AlphaFoldDB" id="A0A197JPB5"/>
<feature type="domain" description="Dehydrogenase E1 component" evidence="7">
    <location>
        <begin position="100"/>
        <end position="395"/>
    </location>
</feature>
<reference evidence="8 9" key="1">
    <citation type="submission" date="2016-05" db="EMBL/GenBank/DDBJ databases">
        <title>Genome sequencing reveals origins of a unique bacterial endosymbiosis in the earliest lineages of terrestrial Fungi.</title>
        <authorList>
            <consortium name="DOE Joint Genome Institute"/>
            <person name="Uehling J."/>
            <person name="Gryganskyi A."/>
            <person name="Hameed K."/>
            <person name="Tschaplinski T."/>
            <person name="Misztal P."/>
            <person name="Wu S."/>
            <person name="Desiro A."/>
            <person name="Vande Pol N."/>
            <person name="Du Z.-Y."/>
            <person name="Zienkiewicz A."/>
            <person name="Zienkiewicz K."/>
            <person name="Morin E."/>
            <person name="Tisserant E."/>
            <person name="Splivallo R."/>
            <person name="Hainaut M."/>
            <person name="Henrissat B."/>
            <person name="Ohm R."/>
            <person name="Kuo A."/>
            <person name="Yan J."/>
            <person name="Lipzen A."/>
            <person name="Nolan M."/>
            <person name="Labutti K."/>
            <person name="Barry K."/>
            <person name="Goldstein A."/>
            <person name="Labbe J."/>
            <person name="Schadt C."/>
            <person name="Tuskan G."/>
            <person name="Grigoriev I."/>
            <person name="Martin F."/>
            <person name="Vilgalys R."/>
            <person name="Bonito G."/>
        </authorList>
    </citation>
    <scope>NUCLEOTIDE SEQUENCE [LARGE SCALE GENOMIC DNA]</scope>
    <source>
        <strain evidence="8 9">AG-77</strain>
    </source>
</reference>
<evidence type="ECO:0000313" key="8">
    <source>
        <dbReference type="EMBL" id="OAQ27092.1"/>
    </source>
</evidence>
<sequence length="425" mass="47295">MACVPVFPHEHHVAATPDSRSQGSFQPSLAQQHESAPLDKHPTRSLASASSMPRDHNHDHDQNQNLTMTLPEDSFDTHNCEPPSLEVTFQKEELLRMYMAMVTMRRMETTADTLYKSQLIRGFCHLCTGQEAIGVGLETALTKEDKVITAYRSHGFTYMRKGSVLPIIAELLGRNNGISGGKGGSMHMFTPNFFGGNGIVGAQVPLGAGIAFAQKYLGKKAATFVFYGDGAANQGQVFEAFNMAKLWELPAVFVCENNQYGMGTSAARSSANTDYYKRGDYIPGIKVNGMDVLAVHQAIAYAREWALTEHKGPLLLEMETYRYGGHSMSDPGVSYRSREEIQKVRSENDPITHLKERLLEAQVVSEAELKDMDKAARAEVDKAAKEAKESEQPDMKTFWTDVYVKGAEVPFLRGREPQETHFYRK</sequence>
<dbReference type="Gene3D" id="3.40.50.970">
    <property type="match status" value="1"/>
</dbReference>
<keyword evidence="4 5" id="KW-0670">Pyruvate</keyword>
<feature type="region of interest" description="Disordered" evidence="6">
    <location>
        <begin position="13"/>
        <end position="77"/>
    </location>
</feature>
<dbReference type="CDD" id="cd02000">
    <property type="entry name" value="TPP_E1_PDC_ADC_BCADC"/>
    <property type="match status" value="1"/>
</dbReference>
<gene>
    <name evidence="8" type="ORF">K457DRAFT_127761</name>
</gene>
<evidence type="ECO:0000256" key="4">
    <source>
        <dbReference type="ARBA" id="ARBA00023317"/>
    </source>
</evidence>
<evidence type="ECO:0000256" key="2">
    <source>
        <dbReference type="ARBA" id="ARBA00023002"/>
    </source>
</evidence>
<keyword evidence="2 5" id="KW-0560">Oxidoreductase</keyword>
<dbReference type="EMBL" id="KV442060">
    <property type="protein sequence ID" value="OAQ27092.1"/>
    <property type="molecule type" value="Genomic_DNA"/>
</dbReference>
<protein>
    <recommendedName>
        <fullName evidence="5">Pyruvate dehydrogenase E1 component subunit alpha</fullName>
        <ecNumber evidence="5">1.2.4.1</ecNumber>
    </recommendedName>
</protein>
<evidence type="ECO:0000256" key="5">
    <source>
        <dbReference type="RuleBase" id="RU361139"/>
    </source>
</evidence>
<comment type="cofactor">
    <cofactor evidence="1 5">
        <name>thiamine diphosphate</name>
        <dbReference type="ChEBI" id="CHEBI:58937"/>
    </cofactor>
</comment>
<dbReference type="Pfam" id="PF00676">
    <property type="entry name" value="E1_dh"/>
    <property type="match status" value="1"/>
</dbReference>
<dbReference type="PANTHER" id="PTHR11516:SF60">
    <property type="entry name" value="PYRUVATE DEHYDROGENASE E1 COMPONENT SUBUNIT ALPHA"/>
    <property type="match status" value="1"/>
</dbReference>
<dbReference type="STRING" id="1314771.A0A197JPB5"/>
<comment type="function">
    <text evidence="5">The pyruvate dehydrogenase complex catalyzes the overall conversion of pyruvate to acetyl-CoA and CO(2).</text>
</comment>
<evidence type="ECO:0000256" key="6">
    <source>
        <dbReference type="SAM" id="MobiDB-lite"/>
    </source>
</evidence>
<comment type="catalytic activity">
    <reaction evidence="5">
        <text>N(6)-[(R)-lipoyl]-L-lysyl-[protein] + pyruvate + H(+) = N(6)-[(R)-S(8)-acetyldihydrolipoyl]-L-lysyl-[protein] + CO2</text>
        <dbReference type="Rhea" id="RHEA:19189"/>
        <dbReference type="Rhea" id="RHEA-COMP:10474"/>
        <dbReference type="Rhea" id="RHEA-COMP:10478"/>
        <dbReference type="ChEBI" id="CHEBI:15361"/>
        <dbReference type="ChEBI" id="CHEBI:15378"/>
        <dbReference type="ChEBI" id="CHEBI:16526"/>
        <dbReference type="ChEBI" id="CHEBI:83099"/>
        <dbReference type="ChEBI" id="CHEBI:83111"/>
        <dbReference type="EC" id="1.2.4.1"/>
    </reaction>
</comment>
<keyword evidence="3 5" id="KW-0786">Thiamine pyrophosphate</keyword>
<organism evidence="8 9">
    <name type="scientific">Linnemannia elongata AG-77</name>
    <dbReference type="NCBI Taxonomy" id="1314771"/>
    <lineage>
        <taxon>Eukaryota</taxon>
        <taxon>Fungi</taxon>
        <taxon>Fungi incertae sedis</taxon>
        <taxon>Mucoromycota</taxon>
        <taxon>Mortierellomycotina</taxon>
        <taxon>Mortierellomycetes</taxon>
        <taxon>Mortierellales</taxon>
        <taxon>Mortierellaceae</taxon>
        <taxon>Linnemannia</taxon>
    </lineage>
</organism>
<accession>A0A197JPB5</accession>